<proteinExistence type="predicted"/>
<name>A0A7Y9XVF7_9SPHN</name>
<dbReference type="Gene3D" id="1.10.10.2520">
    <property type="entry name" value="Cell wall hydrolase SleB, domain 1"/>
    <property type="match status" value="1"/>
</dbReference>
<evidence type="ECO:0000256" key="1">
    <source>
        <dbReference type="SAM" id="MobiDB-lite"/>
    </source>
</evidence>
<evidence type="ECO:0000313" key="3">
    <source>
        <dbReference type="EMBL" id="NYH95351.1"/>
    </source>
</evidence>
<dbReference type="Proteomes" id="UP000522081">
    <property type="component" value="Unassembled WGS sequence"/>
</dbReference>
<dbReference type="Pfam" id="PF07486">
    <property type="entry name" value="Hydrolase_2"/>
    <property type="match status" value="1"/>
</dbReference>
<keyword evidence="4" id="KW-1185">Reference proteome</keyword>
<evidence type="ECO:0000313" key="4">
    <source>
        <dbReference type="Proteomes" id="UP000522081"/>
    </source>
</evidence>
<gene>
    <name evidence="3" type="ORF">FHS75_001670</name>
</gene>
<feature type="domain" description="Cell wall hydrolase SleB" evidence="2">
    <location>
        <begin position="157"/>
        <end position="266"/>
    </location>
</feature>
<organism evidence="3 4">
    <name type="scientific">Novosphingobium marinum</name>
    <dbReference type="NCBI Taxonomy" id="1514948"/>
    <lineage>
        <taxon>Bacteria</taxon>
        <taxon>Pseudomonadati</taxon>
        <taxon>Pseudomonadota</taxon>
        <taxon>Alphaproteobacteria</taxon>
        <taxon>Sphingomonadales</taxon>
        <taxon>Sphingomonadaceae</taxon>
        <taxon>Novosphingobium</taxon>
    </lineage>
</organism>
<dbReference type="InterPro" id="IPR011105">
    <property type="entry name" value="Cell_wall_hydrolase_SleB"/>
</dbReference>
<protein>
    <recommendedName>
        <fullName evidence="2">Cell wall hydrolase SleB domain-containing protein</fullName>
    </recommendedName>
</protein>
<evidence type="ECO:0000259" key="2">
    <source>
        <dbReference type="Pfam" id="PF07486"/>
    </source>
</evidence>
<accession>A0A7Y9XVF7</accession>
<reference evidence="3 4" key="1">
    <citation type="submission" date="2020-07" db="EMBL/GenBank/DDBJ databases">
        <title>Genomic Encyclopedia of Type Strains, Phase IV (KMG-IV): sequencing the most valuable type-strain genomes for metagenomic binning, comparative biology and taxonomic classification.</title>
        <authorList>
            <person name="Goeker M."/>
        </authorList>
    </citation>
    <scope>NUCLEOTIDE SEQUENCE [LARGE SCALE GENOMIC DNA]</scope>
    <source>
        <strain evidence="3 4">DSM 29043</strain>
    </source>
</reference>
<dbReference type="AlphaFoldDB" id="A0A7Y9XVF7"/>
<dbReference type="EMBL" id="JACBZF010000002">
    <property type="protein sequence ID" value="NYH95351.1"/>
    <property type="molecule type" value="Genomic_DNA"/>
</dbReference>
<feature type="compositionally biased region" description="Low complexity" evidence="1">
    <location>
        <begin position="318"/>
        <end position="344"/>
    </location>
</feature>
<feature type="compositionally biased region" description="Basic and acidic residues" evidence="1">
    <location>
        <begin position="345"/>
        <end position="362"/>
    </location>
</feature>
<sequence>MTDAFTLPPEPRPRDFSARVRRSRMVSVRADRRRRATPRAAFALVGAVALPAFAAPGEWEAFQIGNAPEAQAMVQPMPFEQAGSSFPGSAFYYLAVEDAAPVPDLAPATGEAPAPAGPGPANFVGPAASALRIDHSGVDRTRALQCLTAAVYYEAASEPDTGQRAVAQVVLNRVAHPSYPATVCGVVYQGSERRTGCQFSFTCDGSLARKPSRMFWQRAESVARAALGGYVHAPAGLATHYHTVQVNPYWASSLTSMGTIGAHRFYRFGGAAGRPGAFRFAYAGGEPTAAPLRRAPVAAAALDPVAVQAAFDAKPATALAAPPAEREATAATAPAAAPQPVASEASRDRLPGASKVRPEYRNSGRWIARPGD</sequence>
<comment type="caution">
    <text evidence="3">The sequence shown here is derived from an EMBL/GenBank/DDBJ whole genome shotgun (WGS) entry which is preliminary data.</text>
</comment>
<feature type="region of interest" description="Disordered" evidence="1">
    <location>
        <begin position="318"/>
        <end position="372"/>
    </location>
</feature>
<dbReference type="InterPro" id="IPR042047">
    <property type="entry name" value="SleB_dom1"/>
</dbReference>
<dbReference type="GO" id="GO:0016787">
    <property type="term" value="F:hydrolase activity"/>
    <property type="evidence" value="ECO:0007669"/>
    <property type="project" value="InterPro"/>
</dbReference>
<dbReference type="RefSeq" id="WP_179407209.1">
    <property type="nucleotide sequence ID" value="NZ_BMGF01000002.1"/>
</dbReference>